<gene>
    <name evidence="2" type="primary">ORF21597</name>
</gene>
<feature type="non-terminal residue" evidence="2">
    <location>
        <position position="119"/>
    </location>
</feature>
<feature type="compositionally biased region" description="Polar residues" evidence="1">
    <location>
        <begin position="25"/>
        <end position="36"/>
    </location>
</feature>
<feature type="non-terminal residue" evidence="2">
    <location>
        <position position="1"/>
    </location>
</feature>
<proteinExistence type="predicted"/>
<protein>
    <submittedName>
        <fullName evidence="2">Uncharacterized protein</fullName>
    </submittedName>
</protein>
<accession>A0A0B6YCS7</accession>
<dbReference type="AlphaFoldDB" id="A0A0B6YCS7"/>
<sequence>DVLKQACVYRKCVYLRKPVSRFRQEPTSVGNVSRKSACTPPHKPTSTPVPSVAVSATNSSTTNSTVSNSNNNSSTPVSNPSISSPAPVGAPSSHATELSSCRLNQSPFATISAMQSMNN</sequence>
<dbReference type="EMBL" id="HACG01007074">
    <property type="protein sequence ID" value="CEK53939.1"/>
    <property type="molecule type" value="Transcribed_RNA"/>
</dbReference>
<name>A0A0B6YCS7_9EUPU</name>
<feature type="region of interest" description="Disordered" evidence="1">
    <location>
        <begin position="23"/>
        <end position="101"/>
    </location>
</feature>
<reference evidence="2" key="1">
    <citation type="submission" date="2014-12" db="EMBL/GenBank/DDBJ databases">
        <title>Insight into the proteome of Arion vulgaris.</title>
        <authorList>
            <person name="Aradska J."/>
            <person name="Bulat T."/>
            <person name="Smidak R."/>
            <person name="Sarate P."/>
            <person name="Gangsoo J."/>
            <person name="Sialana F."/>
            <person name="Bilban M."/>
            <person name="Lubec G."/>
        </authorList>
    </citation>
    <scope>NUCLEOTIDE SEQUENCE</scope>
    <source>
        <tissue evidence="2">Skin</tissue>
    </source>
</reference>
<organism evidence="2">
    <name type="scientific">Arion vulgaris</name>
    <dbReference type="NCBI Taxonomy" id="1028688"/>
    <lineage>
        <taxon>Eukaryota</taxon>
        <taxon>Metazoa</taxon>
        <taxon>Spiralia</taxon>
        <taxon>Lophotrochozoa</taxon>
        <taxon>Mollusca</taxon>
        <taxon>Gastropoda</taxon>
        <taxon>Heterobranchia</taxon>
        <taxon>Euthyneura</taxon>
        <taxon>Panpulmonata</taxon>
        <taxon>Eupulmonata</taxon>
        <taxon>Stylommatophora</taxon>
        <taxon>Helicina</taxon>
        <taxon>Arionoidea</taxon>
        <taxon>Arionidae</taxon>
        <taxon>Arion</taxon>
    </lineage>
</organism>
<evidence type="ECO:0000256" key="1">
    <source>
        <dbReference type="SAM" id="MobiDB-lite"/>
    </source>
</evidence>
<feature type="compositionally biased region" description="Low complexity" evidence="1">
    <location>
        <begin position="48"/>
        <end position="85"/>
    </location>
</feature>
<evidence type="ECO:0000313" key="2">
    <source>
        <dbReference type="EMBL" id="CEK53939.1"/>
    </source>
</evidence>